<accession>A0A819X413</accession>
<dbReference type="EMBL" id="CAJOBF010005082">
    <property type="protein sequence ID" value="CAF4163273.1"/>
    <property type="molecule type" value="Genomic_DNA"/>
</dbReference>
<evidence type="ECO:0000256" key="1">
    <source>
        <dbReference type="SAM" id="MobiDB-lite"/>
    </source>
</evidence>
<dbReference type="Proteomes" id="UP000663856">
    <property type="component" value="Unassembled WGS sequence"/>
</dbReference>
<dbReference type="EMBL" id="CAJOBG010004985">
    <property type="protein sequence ID" value="CAF4134797.1"/>
    <property type="molecule type" value="Genomic_DNA"/>
</dbReference>
<feature type="compositionally biased region" description="Basic and acidic residues" evidence="1">
    <location>
        <begin position="86"/>
        <end position="98"/>
    </location>
</feature>
<evidence type="ECO:0000313" key="2">
    <source>
        <dbReference type="EMBL" id="CAF2129590.1"/>
    </source>
</evidence>
<dbReference type="EMBL" id="CAJNRG010019501">
    <property type="protein sequence ID" value="CAF2273975.1"/>
    <property type="molecule type" value="Genomic_DNA"/>
</dbReference>
<evidence type="ECO:0000313" key="3">
    <source>
        <dbReference type="EMBL" id="CAF2273975.1"/>
    </source>
</evidence>
<evidence type="ECO:0000313" key="4">
    <source>
        <dbReference type="EMBL" id="CAF4134797.1"/>
    </source>
</evidence>
<comment type="caution">
    <text evidence="4">The sequence shown here is derived from an EMBL/GenBank/DDBJ whole genome shotgun (WGS) entry which is preliminary data.</text>
</comment>
<dbReference type="AlphaFoldDB" id="A0A819X413"/>
<sequence>MTNLKTSTIRLFDDVNPPKNSRGEIICFCGENLRKFKGRWLSHLHDKHQPEFNDMLSEQRVKRAQERMLVEQVRLVDDDEDEDEKDKEHDETKQKIDHEEKRRKYFELFETLKNGTLTLEQYEAEHKKVQQQ</sequence>
<dbReference type="Proteomes" id="UP000663887">
    <property type="component" value="Unassembled WGS sequence"/>
</dbReference>
<dbReference type="Proteomes" id="UP000663866">
    <property type="component" value="Unassembled WGS sequence"/>
</dbReference>
<organism evidence="4 6">
    <name type="scientific">Rotaria magnacalcarata</name>
    <dbReference type="NCBI Taxonomy" id="392030"/>
    <lineage>
        <taxon>Eukaryota</taxon>
        <taxon>Metazoa</taxon>
        <taxon>Spiralia</taxon>
        <taxon>Gnathifera</taxon>
        <taxon>Rotifera</taxon>
        <taxon>Eurotatoria</taxon>
        <taxon>Bdelloidea</taxon>
        <taxon>Philodinida</taxon>
        <taxon>Philodinidae</taxon>
        <taxon>Rotaria</taxon>
    </lineage>
</organism>
<dbReference type="Proteomes" id="UP000663842">
    <property type="component" value="Unassembled WGS sequence"/>
</dbReference>
<name>A0A819X413_9BILA</name>
<gene>
    <name evidence="4" type="ORF">OVN521_LOCUS22721</name>
    <name evidence="5" type="ORF">UXM345_LOCUS25826</name>
    <name evidence="2" type="ORF">WKI299_LOCUS26050</name>
    <name evidence="3" type="ORF">XDN619_LOCUS37355</name>
</gene>
<reference evidence="4" key="1">
    <citation type="submission" date="2021-02" db="EMBL/GenBank/DDBJ databases">
        <authorList>
            <person name="Nowell W R."/>
        </authorList>
    </citation>
    <scope>NUCLEOTIDE SEQUENCE</scope>
</reference>
<evidence type="ECO:0000313" key="5">
    <source>
        <dbReference type="EMBL" id="CAF4163273.1"/>
    </source>
</evidence>
<keyword evidence="6" id="KW-1185">Reference proteome</keyword>
<proteinExistence type="predicted"/>
<feature type="region of interest" description="Disordered" evidence="1">
    <location>
        <begin position="74"/>
        <end position="98"/>
    </location>
</feature>
<dbReference type="EMBL" id="CAJNRF010011231">
    <property type="protein sequence ID" value="CAF2129590.1"/>
    <property type="molecule type" value="Genomic_DNA"/>
</dbReference>
<protein>
    <submittedName>
        <fullName evidence="4">Uncharacterized protein</fullName>
    </submittedName>
</protein>
<evidence type="ECO:0000313" key="6">
    <source>
        <dbReference type="Proteomes" id="UP000663866"/>
    </source>
</evidence>